<gene>
    <name evidence="1" type="ORF">EZV76_05670</name>
</gene>
<evidence type="ECO:0000313" key="1">
    <source>
        <dbReference type="EMBL" id="THV60050.1"/>
    </source>
</evidence>
<comment type="caution">
    <text evidence="1">The sequence shown here is derived from an EMBL/GenBank/DDBJ whole genome shotgun (WGS) entry which is preliminary data.</text>
</comment>
<name>A0A4S8RPH6_9FLAO</name>
<dbReference type="EMBL" id="SNTZ01000002">
    <property type="protein sequence ID" value="THV60050.1"/>
    <property type="molecule type" value="Genomic_DNA"/>
</dbReference>
<organism evidence="1 2">
    <name type="scientific">Flagellimonas alvinocaridis</name>
    <dbReference type="NCBI Taxonomy" id="2530200"/>
    <lineage>
        <taxon>Bacteria</taxon>
        <taxon>Pseudomonadati</taxon>
        <taxon>Bacteroidota</taxon>
        <taxon>Flavobacteriia</taxon>
        <taxon>Flavobacteriales</taxon>
        <taxon>Flavobacteriaceae</taxon>
        <taxon>Flagellimonas</taxon>
    </lineage>
</organism>
<protein>
    <submittedName>
        <fullName evidence="1">Uncharacterized protein</fullName>
    </submittedName>
</protein>
<proteinExistence type="predicted"/>
<dbReference type="RefSeq" id="WP_136565635.1">
    <property type="nucleotide sequence ID" value="NZ_SNTZ01000002.1"/>
</dbReference>
<sequence length="153" mass="17435">MKRIVFSSVLIAGLIAVLGQINAAHYGDLFTSRPNSGQQQPMVYSAKFKECIAEEDFPVKAVTKFVNAFKESGRDMEKVEASIKKYGSSLDSTLKNLSYIDAHDFLHKQFQHSKDLILNHEISEIQEHYHREIMRLCYENDRLLNLDSDIGAP</sequence>
<dbReference type="OrthoDB" id="1453802at2"/>
<evidence type="ECO:0000313" key="2">
    <source>
        <dbReference type="Proteomes" id="UP000310406"/>
    </source>
</evidence>
<dbReference type="AlphaFoldDB" id="A0A4S8RPH6"/>
<keyword evidence="2" id="KW-1185">Reference proteome</keyword>
<accession>A0A4S8RPH6</accession>
<reference evidence="1 2" key="1">
    <citation type="submission" date="2019-03" db="EMBL/GenBank/DDBJ databases">
        <title>Muricauda SCR12 sp.nov, a marine bacterium isolated from Pacific Ocean:the Okinawa trough.</title>
        <authorList>
            <person name="Liu L."/>
        </authorList>
    </citation>
    <scope>NUCLEOTIDE SEQUENCE [LARGE SCALE GENOMIC DNA]</scope>
    <source>
        <strain evidence="1 2">SCR12</strain>
    </source>
</reference>
<dbReference type="Proteomes" id="UP000310406">
    <property type="component" value="Unassembled WGS sequence"/>
</dbReference>